<organism evidence="12 13">
    <name type="scientific">Biomphalaria glabrata</name>
    <name type="common">Bloodfluke planorb</name>
    <name type="synonym">Freshwater snail</name>
    <dbReference type="NCBI Taxonomy" id="6526"/>
    <lineage>
        <taxon>Eukaryota</taxon>
        <taxon>Metazoa</taxon>
        <taxon>Spiralia</taxon>
        <taxon>Lophotrochozoa</taxon>
        <taxon>Mollusca</taxon>
        <taxon>Gastropoda</taxon>
        <taxon>Heterobranchia</taxon>
        <taxon>Euthyneura</taxon>
        <taxon>Panpulmonata</taxon>
        <taxon>Hygrophila</taxon>
        <taxon>Lymnaeoidea</taxon>
        <taxon>Planorbidae</taxon>
        <taxon>Biomphalaria</taxon>
    </lineage>
</organism>
<feature type="transmembrane region" description="Helical" evidence="10">
    <location>
        <begin position="687"/>
        <end position="704"/>
    </location>
</feature>
<evidence type="ECO:0000256" key="7">
    <source>
        <dbReference type="ARBA" id="ARBA00022989"/>
    </source>
</evidence>
<evidence type="ECO:0000256" key="4">
    <source>
        <dbReference type="ARBA" id="ARBA00022692"/>
    </source>
</evidence>
<dbReference type="GO" id="GO:0005524">
    <property type="term" value="F:ATP binding"/>
    <property type="evidence" value="ECO:0007669"/>
    <property type="project" value="UniProtKB-KW"/>
</dbReference>
<dbReference type="InterPro" id="IPR003593">
    <property type="entry name" value="AAA+_ATPase"/>
</dbReference>
<dbReference type="GO" id="GO:0015562">
    <property type="term" value="F:efflux transmembrane transporter activity"/>
    <property type="evidence" value="ECO:0007669"/>
    <property type="project" value="UniProtKB-ARBA"/>
</dbReference>
<dbReference type="InterPro" id="IPR027417">
    <property type="entry name" value="P-loop_NTPase"/>
</dbReference>
<keyword evidence="7 10" id="KW-1133">Transmembrane helix</keyword>
<feature type="transmembrane region" description="Helical" evidence="10">
    <location>
        <begin position="596"/>
        <end position="618"/>
    </location>
</feature>
<dbReference type="InterPro" id="IPR013525">
    <property type="entry name" value="ABC2_TM"/>
</dbReference>
<dbReference type="PANTHER" id="PTHR48041">
    <property type="entry name" value="ABC TRANSPORTER G FAMILY MEMBER 28"/>
    <property type="match status" value="1"/>
</dbReference>
<dbReference type="Gene3D" id="3.40.50.300">
    <property type="entry name" value="P-loop containing nucleotide triphosphate hydrolases"/>
    <property type="match status" value="1"/>
</dbReference>
<dbReference type="SMART" id="SM00382">
    <property type="entry name" value="AAA"/>
    <property type="match status" value="1"/>
</dbReference>
<dbReference type="PANTHER" id="PTHR48041:SF116">
    <property type="entry name" value="PROTEIN BROWN"/>
    <property type="match status" value="1"/>
</dbReference>
<keyword evidence="6" id="KW-0067">ATP-binding</keyword>
<accession>A0A9W2ZRY2</accession>
<sequence length="711" mass="79042">MEQKTIPLSYVNKKGNIEVFAINIDNRTTQSFPDRLLSHQDSISAETSSQGVRDNYGSTSGQESAKVRAARLSSVTHGSSILSFHDINYEVDVKKSACGKKVKKQILKDVNGIFRPGMNAILGPTGSGKSSLLDVLAGRKDPKGLTGTILLDGAPLPDNFKCLVGYVVQDDVVMGTLTIRENFEFSATLRLPSNIKKHERKERIDQVIYELGLTEVADSKVGTEFIRGVSGGERKRCNIGMELIISPPVLFLDEPTTGLDASTANAVMLLLKRLADRGRNIIFSIHQPRYSIYRLFDSLMLLSHGDVAYHGKACEALDYFASVGYICEEHNNPPDFFLDVINGDSTAVSSTQAAEANGTVGDSNQTEKKTSASGAAEDAIVTVEESSRSLRDLFRNSKWHTSVQNELKPIIDAHKQFSNNVRIKRTKIEYNTSFFTQLLTVSKRCIKNISRNPHVSIMQFVVIAIFALIVGGVYFQINKSKESGIQNRAGAFFFIIMNQVFGNMSAVELFIKERAIFIHENVGGFYRVSAYFLAKVFCDVIPLRLIPAAIFSCISYFMLGLRSGVDHFFFFALNLFLTAMSASALSFAISSTVRIFALANLCLALCYVFMMLFSGLLINVGDLGDWISWIKYLSVFRYSLNALEINELKGQKFCSSANSTDCIYGEVYLELQKISYESPWDLWQNEAALGIMIAGYLILAYIQLRRIKKLK</sequence>
<feature type="transmembrane region" description="Helical" evidence="10">
    <location>
        <begin position="532"/>
        <end position="557"/>
    </location>
</feature>
<dbReference type="PROSITE" id="PS50893">
    <property type="entry name" value="ABC_TRANSPORTER_2"/>
    <property type="match status" value="1"/>
</dbReference>
<dbReference type="Proteomes" id="UP001165740">
    <property type="component" value="Chromosome 2"/>
</dbReference>
<dbReference type="GO" id="GO:0140359">
    <property type="term" value="F:ABC-type transporter activity"/>
    <property type="evidence" value="ECO:0007669"/>
    <property type="project" value="InterPro"/>
</dbReference>
<dbReference type="Pfam" id="PF01061">
    <property type="entry name" value="ABC2_membrane"/>
    <property type="match status" value="1"/>
</dbReference>
<keyword evidence="3" id="KW-0813">Transport</keyword>
<dbReference type="SUPFAM" id="SSF52540">
    <property type="entry name" value="P-loop containing nucleoside triphosphate hydrolases"/>
    <property type="match status" value="1"/>
</dbReference>
<feature type="domain" description="ABC transporter" evidence="11">
    <location>
        <begin position="82"/>
        <end position="329"/>
    </location>
</feature>
<feature type="compositionally biased region" description="Polar residues" evidence="9">
    <location>
        <begin position="354"/>
        <end position="364"/>
    </location>
</feature>
<protein>
    <submittedName>
        <fullName evidence="13">Broad substrate specificity ATP-binding cassette transporter ABCG2-like isoform X1</fullName>
    </submittedName>
</protein>
<evidence type="ECO:0000313" key="12">
    <source>
        <dbReference type="Proteomes" id="UP001165740"/>
    </source>
</evidence>
<dbReference type="CDD" id="cd03213">
    <property type="entry name" value="ABCG_EPDR"/>
    <property type="match status" value="1"/>
</dbReference>
<evidence type="ECO:0000313" key="13">
    <source>
        <dbReference type="RefSeq" id="XP_055877710.1"/>
    </source>
</evidence>
<keyword evidence="8 10" id="KW-0472">Membrane</keyword>
<evidence type="ECO:0000256" key="2">
    <source>
        <dbReference type="ARBA" id="ARBA00005814"/>
    </source>
</evidence>
<feature type="transmembrane region" description="Helical" evidence="10">
    <location>
        <begin position="457"/>
        <end position="477"/>
    </location>
</feature>
<dbReference type="GO" id="GO:0016324">
    <property type="term" value="C:apical plasma membrane"/>
    <property type="evidence" value="ECO:0007669"/>
    <property type="project" value="UniProtKB-ARBA"/>
</dbReference>
<dbReference type="GeneID" id="106076353"/>
<keyword evidence="12" id="KW-1185">Reference proteome</keyword>
<dbReference type="RefSeq" id="XP_055877710.1">
    <property type="nucleotide sequence ID" value="XM_056021735.1"/>
</dbReference>
<name>A0A9W2ZRY2_BIOGL</name>
<reference evidence="13" key="1">
    <citation type="submission" date="2025-08" db="UniProtKB">
        <authorList>
            <consortium name="RefSeq"/>
        </authorList>
    </citation>
    <scope>IDENTIFICATION</scope>
</reference>
<evidence type="ECO:0000256" key="5">
    <source>
        <dbReference type="ARBA" id="ARBA00022741"/>
    </source>
</evidence>
<gene>
    <name evidence="13" type="primary">LOC106076353</name>
</gene>
<evidence type="ECO:0000256" key="6">
    <source>
        <dbReference type="ARBA" id="ARBA00022840"/>
    </source>
</evidence>
<proteinExistence type="inferred from homology"/>
<comment type="subcellular location">
    <subcellularLocation>
        <location evidence="1">Membrane</location>
        <topology evidence="1">Multi-pass membrane protein</topology>
    </subcellularLocation>
</comment>
<dbReference type="InterPro" id="IPR050352">
    <property type="entry name" value="ABCG_transporters"/>
</dbReference>
<dbReference type="GO" id="GO:0016887">
    <property type="term" value="F:ATP hydrolysis activity"/>
    <property type="evidence" value="ECO:0007669"/>
    <property type="project" value="InterPro"/>
</dbReference>
<keyword evidence="4 10" id="KW-0812">Transmembrane</keyword>
<dbReference type="OMA" id="AGQMCTG"/>
<comment type="similarity">
    <text evidence="2">Belongs to the ABC transporter superfamily. ABCG family. Eye pigment precursor importer (TC 3.A.1.204) subfamily.</text>
</comment>
<feature type="transmembrane region" description="Helical" evidence="10">
    <location>
        <begin position="569"/>
        <end position="589"/>
    </location>
</feature>
<evidence type="ECO:0000256" key="3">
    <source>
        <dbReference type="ARBA" id="ARBA00022448"/>
    </source>
</evidence>
<dbReference type="InterPro" id="IPR003439">
    <property type="entry name" value="ABC_transporter-like_ATP-bd"/>
</dbReference>
<keyword evidence="5" id="KW-0547">Nucleotide-binding</keyword>
<dbReference type="AlphaFoldDB" id="A0A9W2ZRY2"/>
<evidence type="ECO:0000256" key="8">
    <source>
        <dbReference type="ARBA" id="ARBA00023136"/>
    </source>
</evidence>
<evidence type="ECO:0000256" key="9">
    <source>
        <dbReference type="SAM" id="MobiDB-lite"/>
    </source>
</evidence>
<feature type="region of interest" description="Disordered" evidence="9">
    <location>
        <begin position="43"/>
        <end position="63"/>
    </location>
</feature>
<evidence type="ECO:0000256" key="10">
    <source>
        <dbReference type="SAM" id="Phobius"/>
    </source>
</evidence>
<dbReference type="GO" id="GO:0008514">
    <property type="term" value="F:organic anion transmembrane transporter activity"/>
    <property type="evidence" value="ECO:0007669"/>
    <property type="project" value="UniProtKB-ARBA"/>
</dbReference>
<evidence type="ECO:0000259" key="11">
    <source>
        <dbReference type="PROSITE" id="PS50893"/>
    </source>
</evidence>
<feature type="transmembrane region" description="Helical" evidence="10">
    <location>
        <begin position="489"/>
        <end position="511"/>
    </location>
</feature>
<dbReference type="OrthoDB" id="66620at2759"/>
<feature type="region of interest" description="Disordered" evidence="9">
    <location>
        <begin position="354"/>
        <end position="375"/>
    </location>
</feature>
<evidence type="ECO:0000256" key="1">
    <source>
        <dbReference type="ARBA" id="ARBA00004141"/>
    </source>
</evidence>
<dbReference type="FunFam" id="3.40.50.300:FF:000622">
    <property type="entry name" value="ATP-binding cassette sub-family G member 2"/>
    <property type="match status" value="1"/>
</dbReference>
<dbReference type="Pfam" id="PF00005">
    <property type="entry name" value="ABC_tran"/>
    <property type="match status" value="1"/>
</dbReference>